<name>A0A9D4SPF7_RHISA</name>
<gene>
    <name evidence="2" type="ORF">HPB52_021414</name>
</gene>
<proteinExistence type="predicted"/>
<reference evidence="2" key="1">
    <citation type="journal article" date="2020" name="Cell">
        <title>Large-Scale Comparative Analyses of Tick Genomes Elucidate Their Genetic Diversity and Vector Capacities.</title>
        <authorList>
            <consortium name="Tick Genome and Microbiome Consortium (TIGMIC)"/>
            <person name="Jia N."/>
            <person name="Wang J."/>
            <person name="Shi W."/>
            <person name="Du L."/>
            <person name="Sun Y."/>
            <person name="Zhan W."/>
            <person name="Jiang J.F."/>
            <person name="Wang Q."/>
            <person name="Zhang B."/>
            <person name="Ji P."/>
            <person name="Bell-Sakyi L."/>
            <person name="Cui X.M."/>
            <person name="Yuan T.T."/>
            <person name="Jiang B.G."/>
            <person name="Yang W.F."/>
            <person name="Lam T.T."/>
            <person name="Chang Q.C."/>
            <person name="Ding S.J."/>
            <person name="Wang X.J."/>
            <person name="Zhu J.G."/>
            <person name="Ruan X.D."/>
            <person name="Zhao L."/>
            <person name="Wei J.T."/>
            <person name="Ye R.Z."/>
            <person name="Que T.C."/>
            <person name="Du C.H."/>
            <person name="Zhou Y.H."/>
            <person name="Cheng J.X."/>
            <person name="Dai P.F."/>
            <person name="Guo W.B."/>
            <person name="Han X.H."/>
            <person name="Huang E.J."/>
            <person name="Li L.F."/>
            <person name="Wei W."/>
            <person name="Gao Y.C."/>
            <person name="Liu J.Z."/>
            <person name="Shao H.Z."/>
            <person name="Wang X."/>
            <person name="Wang C.C."/>
            <person name="Yang T.C."/>
            <person name="Huo Q.B."/>
            <person name="Li W."/>
            <person name="Chen H.Y."/>
            <person name="Chen S.E."/>
            <person name="Zhou L.G."/>
            <person name="Ni X.B."/>
            <person name="Tian J.H."/>
            <person name="Sheng Y."/>
            <person name="Liu T."/>
            <person name="Pan Y.S."/>
            <person name="Xia L.Y."/>
            <person name="Li J."/>
            <person name="Zhao F."/>
            <person name="Cao W.C."/>
        </authorList>
    </citation>
    <scope>NUCLEOTIDE SEQUENCE</scope>
    <source>
        <strain evidence="2">Rsan-2018</strain>
    </source>
</reference>
<evidence type="ECO:0000313" key="3">
    <source>
        <dbReference type="Proteomes" id="UP000821837"/>
    </source>
</evidence>
<accession>A0A9D4SPF7</accession>
<feature type="region of interest" description="Disordered" evidence="1">
    <location>
        <begin position="1"/>
        <end position="21"/>
    </location>
</feature>
<protein>
    <submittedName>
        <fullName evidence="2">Uncharacterized protein</fullName>
    </submittedName>
</protein>
<sequence>MDPPGHSADSAAVHPGQNGITAEPRMHRAACSFCPSRKGRLFPLCGVGEKDRGEVKRRRGGRQENQITGPEVDRTRIDERGSRTEAPVFATASASRSSRRKICSWPPVSGNPHLRAWFILPGVVRTASVTGSSPGAEEARGATDNHGYRVPSGGPSTRPITLAAATSLPRPTTHDYVPARTLAAHRFPD</sequence>
<feature type="compositionally biased region" description="Basic and acidic residues" evidence="1">
    <location>
        <begin position="137"/>
        <end position="147"/>
    </location>
</feature>
<feature type="region of interest" description="Disordered" evidence="1">
    <location>
        <begin position="50"/>
        <end position="74"/>
    </location>
</feature>
<reference evidence="2" key="2">
    <citation type="submission" date="2021-09" db="EMBL/GenBank/DDBJ databases">
        <authorList>
            <person name="Jia N."/>
            <person name="Wang J."/>
            <person name="Shi W."/>
            <person name="Du L."/>
            <person name="Sun Y."/>
            <person name="Zhan W."/>
            <person name="Jiang J."/>
            <person name="Wang Q."/>
            <person name="Zhang B."/>
            <person name="Ji P."/>
            <person name="Sakyi L.B."/>
            <person name="Cui X."/>
            <person name="Yuan T."/>
            <person name="Jiang B."/>
            <person name="Yang W."/>
            <person name="Lam T.T.-Y."/>
            <person name="Chang Q."/>
            <person name="Ding S."/>
            <person name="Wang X."/>
            <person name="Zhu J."/>
            <person name="Ruan X."/>
            <person name="Zhao L."/>
            <person name="Wei J."/>
            <person name="Que T."/>
            <person name="Du C."/>
            <person name="Cheng J."/>
            <person name="Dai P."/>
            <person name="Han X."/>
            <person name="Huang E."/>
            <person name="Gao Y."/>
            <person name="Liu J."/>
            <person name="Shao H."/>
            <person name="Ye R."/>
            <person name="Li L."/>
            <person name="Wei W."/>
            <person name="Wang X."/>
            <person name="Wang C."/>
            <person name="Huo Q."/>
            <person name="Li W."/>
            <person name="Guo W."/>
            <person name="Chen H."/>
            <person name="Chen S."/>
            <person name="Zhou L."/>
            <person name="Zhou L."/>
            <person name="Ni X."/>
            <person name="Tian J."/>
            <person name="Zhou Y."/>
            <person name="Sheng Y."/>
            <person name="Liu T."/>
            <person name="Pan Y."/>
            <person name="Xia L."/>
            <person name="Li J."/>
            <person name="Zhao F."/>
            <person name="Cao W."/>
        </authorList>
    </citation>
    <scope>NUCLEOTIDE SEQUENCE</scope>
    <source>
        <strain evidence="2">Rsan-2018</strain>
        <tissue evidence="2">Larvae</tissue>
    </source>
</reference>
<evidence type="ECO:0000256" key="1">
    <source>
        <dbReference type="SAM" id="MobiDB-lite"/>
    </source>
</evidence>
<keyword evidence="3" id="KW-1185">Reference proteome</keyword>
<dbReference type="Proteomes" id="UP000821837">
    <property type="component" value="Unassembled WGS sequence"/>
</dbReference>
<dbReference type="EMBL" id="JABSTV010001255">
    <property type="protein sequence ID" value="KAH7936315.1"/>
    <property type="molecule type" value="Genomic_DNA"/>
</dbReference>
<organism evidence="2 3">
    <name type="scientific">Rhipicephalus sanguineus</name>
    <name type="common">Brown dog tick</name>
    <name type="synonym">Ixodes sanguineus</name>
    <dbReference type="NCBI Taxonomy" id="34632"/>
    <lineage>
        <taxon>Eukaryota</taxon>
        <taxon>Metazoa</taxon>
        <taxon>Ecdysozoa</taxon>
        <taxon>Arthropoda</taxon>
        <taxon>Chelicerata</taxon>
        <taxon>Arachnida</taxon>
        <taxon>Acari</taxon>
        <taxon>Parasitiformes</taxon>
        <taxon>Ixodida</taxon>
        <taxon>Ixodoidea</taxon>
        <taxon>Ixodidae</taxon>
        <taxon>Rhipicephalinae</taxon>
        <taxon>Rhipicephalus</taxon>
        <taxon>Rhipicephalus</taxon>
    </lineage>
</organism>
<dbReference type="AlphaFoldDB" id="A0A9D4SPF7"/>
<evidence type="ECO:0000313" key="2">
    <source>
        <dbReference type="EMBL" id="KAH7936315.1"/>
    </source>
</evidence>
<comment type="caution">
    <text evidence="2">The sequence shown here is derived from an EMBL/GenBank/DDBJ whole genome shotgun (WGS) entry which is preliminary data.</text>
</comment>
<feature type="region of interest" description="Disordered" evidence="1">
    <location>
        <begin position="130"/>
        <end position="157"/>
    </location>
</feature>